<reference evidence="3" key="1">
    <citation type="submission" date="2021-09" db="EMBL/GenBank/DDBJ databases">
        <title>Complete genome sequence and metabolic characterization of Streptomyces tanashiensis DSM 731 the producer of antibacterial Kalafungin and diverse secondary metabolites.</title>
        <authorList>
            <person name="Abbasi M.N."/>
            <person name="Anwar M.N."/>
            <person name="Alam K."/>
            <person name="Shoaib M."/>
            <person name="Lin Z."/>
            <person name="Hayat M."/>
            <person name="Ali M.I."/>
            <person name="Malik H.M.T."/>
            <person name="Ahmed I."/>
            <person name="Li A."/>
            <person name="Hailong Wang H."/>
            <person name="Zhang Y."/>
        </authorList>
    </citation>
    <scope>NUCLEOTIDE SEQUENCE</scope>
    <source>
        <strain evidence="3">Kala</strain>
    </source>
</reference>
<dbReference type="SUPFAM" id="SSF55961">
    <property type="entry name" value="Bet v1-like"/>
    <property type="match status" value="1"/>
</dbReference>
<dbReference type="InterPro" id="IPR013538">
    <property type="entry name" value="ASHA1/2-like_C"/>
</dbReference>
<evidence type="ECO:0000313" key="3">
    <source>
        <dbReference type="EMBL" id="UZX22573.1"/>
    </source>
</evidence>
<gene>
    <name evidence="3" type="ORF">LDH80_18325</name>
</gene>
<evidence type="ECO:0000259" key="2">
    <source>
        <dbReference type="Pfam" id="PF08327"/>
    </source>
</evidence>
<dbReference type="RefSeq" id="WP_229844033.1">
    <property type="nucleotide sequence ID" value="NZ_BMRZ01000026.1"/>
</dbReference>
<organism evidence="3 4">
    <name type="scientific">Streptomyces tanashiensis</name>
    <dbReference type="NCBI Taxonomy" id="67367"/>
    <lineage>
        <taxon>Bacteria</taxon>
        <taxon>Bacillati</taxon>
        <taxon>Actinomycetota</taxon>
        <taxon>Actinomycetes</taxon>
        <taxon>Kitasatosporales</taxon>
        <taxon>Streptomycetaceae</taxon>
        <taxon>Streptomyces</taxon>
    </lineage>
</organism>
<accession>A0ABY6QXN6</accession>
<proteinExistence type="inferred from homology"/>
<dbReference type="Pfam" id="PF08327">
    <property type="entry name" value="AHSA1"/>
    <property type="match status" value="1"/>
</dbReference>
<evidence type="ECO:0000256" key="1">
    <source>
        <dbReference type="ARBA" id="ARBA00006817"/>
    </source>
</evidence>
<protein>
    <submittedName>
        <fullName evidence="3">SRPBCC domain-containing protein</fullName>
    </submittedName>
</protein>
<dbReference type="Proteomes" id="UP001164506">
    <property type="component" value="Chromosome"/>
</dbReference>
<dbReference type="InterPro" id="IPR023393">
    <property type="entry name" value="START-like_dom_sf"/>
</dbReference>
<dbReference type="Gene3D" id="3.30.530.20">
    <property type="match status" value="1"/>
</dbReference>
<comment type="similarity">
    <text evidence="1">Belongs to the AHA1 family.</text>
</comment>
<feature type="domain" description="Activator of Hsp90 ATPase homologue 1/2-like C-terminal" evidence="2">
    <location>
        <begin position="31"/>
        <end position="164"/>
    </location>
</feature>
<evidence type="ECO:0000313" key="4">
    <source>
        <dbReference type="Proteomes" id="UP001164506"/>
    </source>
</evidence>
<name>A0ABY6QXN6_9ACTN</name>
<dbReference type="EMBL" id="CP084204">
    <property type="protein sequence ID" value="UZX22573.1"/>
    <property type="molecule type" value="Genomic_DNA"/>
</dbReference>
<keyword evidence="4" id="KW-1185">Reference proteome</keyword>
<dbReference type="GeneID" id="95601434"/>
<sequence>MSSLREGVATMVTLLTTPADRELVVTRTFDTVPERLWEAWTRPEHVREWYGVAALTTTVVDIDLRVGGAWRWGQTGPDGQEIVFSGVYEDVVPAERLDYTEVFEQMPDGEPVRVTLTFDATPDGGTALTSTSFWPSNESRDQALAAGMEAGIREQYDRLAEYLKTL</sequence>